<keyword evidence="2" id="KW-0680">Restriction system</keyword>
<evidence type="ECO:0000256" key="3">
    <source>
        <dbReference type="ARBA" id="ARBA00023125"/>
    </source>
</evidence>
<dbReference type="GO" id="GO:0004519">
    <property type="term" value="F:endonuclease activity"/>
    <property type="evidence" value="ECO:0007669"/>
    <property type="project" value="UniProtKB-KW"/>
</dbReference>
<dbReference type="PANTHER" id="PTHR30408:SF12">
    <property type="entry name" value="TYPE I RESTRICTION ENZYME MJAVIII SPECIFICITY SUBUNIT"/>
    <property type="match status" value="1"/>
</dbReference>
<evidence type="ECO:0000256" key="2">
    <source>
        <dbReference type="ARBA" id="ARBA00022747"/>
    </source>
</evidence>
<name>I9KSM9_9THEO</name>
<keyword evidence="6" id="KW-1185">Reference proteome</keyword>
<dbReference type="Pfam" id="PF01420">
    <property type="entry name" value="Methylase_S"/>
    <property type="match status" value="2"/>
</dbReference>
<organism evidence="5 6">
    <name type="scientific">Thermoanaerobacter siderophilus SR4</name>
    <dbReference type="NCBI Taxonomy" id="880478"/>
    <lineage>
        <taxon>Bacteria</taxon>
        <taxon>Bacillati</taxon>
        <taxon>Bacillota</taxon>
        <taxon>Clostridia</taxon>
        <taxon>Thermoanaerobacterales</taxon>
        <taxon>Thermoanaerobacteraceae</taxon>
        <taxon>Thermoanaerobacter</taxon>
    </lineage>
</organism>
<dbReference type="GO" id="GO:0009307">
    <property type="term" value="P:DNA restriction-modification system"/>
    <property type="evidence" value="ECO:0007669"/>
    <property type="project" value="UniProtKB-KW"/>
</dbReference>
<keyword evidence="5" id="KW-0255">Endonuclease</keyword>
<dbReference type="InterPro" id="IPR044946">
    <property type="entry name" value="Restrct_endonuc_typeI_TRD_sf"/>
</dbReference>
<sequence length="445" mass="50673">MAKAKHINDTVSDLPEGFKMTELGPLPEEWEVVRLGEVIEEVKERNRSNFKYPVFTISNIHGFVLSDVFFDKQVYSKNLSTYKIVRSGYFAYNPYRVNVGSLALFDKEVGLVSPAYIVFKISEPHYLYPIFLYRLLKSPQYLDEIKRISMSRGSVRRSLAFRDLSDFFIPLPPLSEQQTIANILQTVQRAKEATEKVIKAMQELKKSLMRYLFTYGPVSVDEVDKVQLKETEIGLVPGHWEVVKLGEVIQESFSGGTPPTNVREYWDGTIPWTTSAIISEDEVLLSRHQRAITNLGLANSSSKIAPRESVIVGTRVGVGKAVVATFDIAINQDLTALILNKEKIEPLFLVYLFKSTCLQQQIKNRTRGTTIKGITRRDLLNISILLPPLHNQQAIVRILQVVDQKIQAEKAKKQALETLFQALLHHLMTGKLRVKDIIFHEIKEE</sequence>
<dbReference type="HOGENOM" id="CLU_021095_10_0_9"/>
<dbReference type="PATRIC" id="fig|880478.3.peg.2098"/>
<evidence type="ECO:0000256" key="1">
    <source>
        <dbReference type="ARBA" id="ARBA00010923"/>
    </source>
</evidence>
<keyword evidence="5" id="KW-0540">Nuclease</keyword>
<comment type="similarity">
    <text evidence="1">Belongs to the type-I restriction system S methylase family.</text>
</comment>
<evidence type="ECO:0000313" key="6">
    <source>
        <dbReference type="Proteomes" id="UP000005110"/>
    </source>
</evidence>
<dbReference type="EMBL" id="CM001486">
    <property type="protein sequence ID" value="EIV99908.1"/>
    <property type="molecule type" value="Genomic_DNA"/>
</dbReference>
<protein>
    <submittedName>
        <fullName evidence="5">Restriction endonuclease S subunit</fullName>
    </submittedName>
</protein>
<dbReference type="RefSeq" id="WP_006569642.1">
    <property type="nucleotide sequence ID" value="NZ_CM001486.1"/>
</dbReference>
<proteinExistence type="inferred from homology"/>
<evidence type="ECO:0000313" key="5">
    <source>
        <dbReference type="EMBL" id="EIV99908.1"/>
    </source>
</evidence>
<dbReference type="InterPro" id="IPR000055">
    <property type="entry name" value="Restrct_endonuc_typeI_TRD"/>
</dbReference>
<dbReference type="AlphaFoldDB" id="I9KSM9"/>
<keyword evidence="3" id="KW-0238">DNA-binding</keyword>
<dbReference type="CDD" id="cd17513">
    <property type="entry name" value="RMtype1_S_AveSPN6ORF1907P_TRD2-CR2_like"/>
    <property type="match status" value="1"/>
</dbReference>
<dbReference type="GO" id="GO:0003677">
    <property type="term" value="F:DNA binding"/>
    <property type="evidence" value="ECO:0007669"/>
    <property type="project" value="UniProtKB-KW"/>
</dbReference>
<dbReference type="PANTHER" id="PTHR30408">
    <property type="entry name" value="TYPE-1 RESTRICTION ENZYME ECOKI SPECIFICITY PROTEIN"/>
    <property type="match status" value="1"/>
</dbReference>
<dbReference type="Gene3D" id="3.90.220.20">
    <property type="entry name" value="DNA methylase specificity domains"/>
    <property type="match status" value="2"/>
</dbReference>
<evidence type="ECO:0000259" key="4">
    <source>
        <dbReference type="Pfam" id="PF01420"/>
    </source>
</evidence>
<accession>I9KSM9</accession>
<dbReference type="Proteomes" id="UP000005110">
    <property type="component" value="Chromosome"/>
</dbReference>
<dbReference type="InterPro" id="IPR052021">
    <property type="entry name" value="Type-I_RS_S_subunit"/>
</dbReference>
<reference evidence="5 6" key="1">
    <citation type="submission" date="2012-02" db="EMBL/GenBank/DDBJ databases">
        <title>Improved High-Quality Draft sequence of Thermoanaerobacter siderophilus SR4.</title>
        <authorList>
            <consortium name="US DOE Joint Genome Institute"/>
            <person name="Lucas S."/>
            <person name="Han J."/>
            <person name="Lapidus A."/>
            <person name="Cheng J.-F."/>
            <person name="Goodwin L."/>
            <person name="Pitluck S."/>
            <person name="Peters L."/>
            <person name="Detter J.C."/>
            <person name="Han C."/>
            <person name="Tapia R."/>
            <person name="Land M."/>
            <person name="Hauser L."/>
            <person name="Kyrpides N."/>
            <person name="Ivanova N."/>
            <person name="Pagani I."/>
            <person name="Hemme C."/>
            <person name="Woyke T."/>
        </authorList>
    </citation>
    <scope>NUCLEOTIDE SEQUENCE [LARGE SCALE GENOMIC DNA]</scope>
    <source>
        <strain evidence="5 6">SR4</strain>
    </source>
</reference>
<dbReference type="SUPFAM" id="SSF116734">
    <property type="entry name" value="DNA methylase specificity domain"/>
    <property type="match status" value="2"/>
</dbReference>
<keyword evidence="5" id="KW-0378">Hydrolase</keyword>
<gene>
    <name evidence="5" type="ORF">ThesiDRAFT1_0924</name>
</gene>
<dbReference type="Gene3D" id="1.10.287.1120">
    <property type="entry name" value="Bipartite methylase S protein"/>
    <property type="match status" value="1"/>
</dbReference>
<feature type="domain" description="Type I restriction modification DNA specificity" evidence="4">
    <location>
        <begin position="238"/>
        <end position="417"/>
    </location>
</feature>
<feature type="domain" description="Type I restriction modification DNA specificity" evidence="4">
    <location>
        <begin position="27"/>
        <end position="196"/>
    </location>
</feature>